<accession>A0AAV2ADP2</accession>
<evidence type="ECO:0000313" key="1">
    <source>
        <dbReference type="EMBL" id="CAL1280668.1"/>
    </source>
</evidence>
<dbReference type="Proteomes" id="UP001497382">
    <property type="component" value="Unassembled WGS sequence"/>
</dbReference>
<gene>
    <name evidence="1" type="ORF">LARSCL_LOCUS11097</name>
</gene>
<protein>
    <submittedName>
        <fullName evidence="1">Uncharacterized protein</fullName>
    </submittedName>
</protein>
<feature type="non-terminal residue" evidence="1">
    <location>
        <position position="1"/>
    </location>
</feature>
<keyword evidence="2" id="KW-1185">Reference proteome</keyword>
<comment type="caution">
    <text evidence="1">The sequence shown here is derived from an EMBL/GenBank/DDBJ whole genome shotgun (WGS) entry which is preliminary data.</text>
</comment>
<reference evidence="1 2" key="1">
    <citation type="submission" date="2024-04" db="EMBL/GenBank/DDBJ databases">
        <authorList>
            <person name="Rising A."/>
            <person name="Reimegard J."/>
            <person name="Sonavane S."/>
            <person name="Akerstrom W."/>
            <person name="Nylinder S."/>
            <person name="Hedman E."/>
            <person name="Kallberg Y."/>
        </authorList>
    </citation>
    <scope>NUCLEOTIDE SEQUENCE [LARGE SCALE GENOMIC DNA]</scope>
</reference>
<proteinExistence type="predicted"/>
<name>A0AAV2ADP2_9ARAC</name>
<evidence type="ECO:0000313" key="2">
    <source>
        <dbReference type="Proteomes" id="UP001497382"/>
    </source>
</evidence>
<organism evidence="1 2">
    <name type="scientific">Larinioides sclopetarius</name>
    <dbReference type="NCBI Taxonomy" id="280406"/>
    <lineage>
        <taxon>Eukaryota</taxon>
        <taxon>Metazoa</taxon>
        <taxon>Ecdysozoa</taxon>
        <taxon>Arthropoda</taxon>
        <taxon>Chelicerata</taxon>
        <taxon>Arachnida</taxon>
        <taxon>Araneae</taxon>
        <taxon>Araneomorphae</taxon>
        <taxon>Entelegynae</taxon>
        <taxon>Araneoidea</taxon>
        <taxon>Araneidae</taxon>
        <taxon>Larinioides</taxon>
    </lineage>
</organism>
<dbReference type="EMBL" id="CAXIEN010000134">
    <property type="protein sequence ID" value="CAL1280668.1"/>
    <property type="molecule type" value="Genomic_DNA"/>
</dbReference>
<dbReference type="AlphaFoldDB" id="A0AAV2ADP2"/>
<sequence>ILNFNSFSISIISFLSRAEVIPNHIFLLYLLFKESIIKLLVSTWQGQTLIPFCLRVC</sequence>